<dbReference type="Proteomes" id="UP001054945">
    <property type="component" value="Unassembled WGS sequence"/>
</dbReference>
<protein>
    <recommendedName>
        <fullName evidence="3">MATH domain-containing protein</fullName>
    </recommendedName>
</protein>
<gene>
    <name evidence="1" type="ORF">CEXT_705521</name>
</gene>
<organism evidence="1 2">
    <name type="scientific">Caerostris extrusa</name>
    <name type="common">Bark spider</name>
    <name type="synonym">Caerostris bankana</name>
    <dbReference type="NCBI Taxonomy" id="172846"/>
    <lineage>
        <taxon>Eukaryota</taxon>
        <taxon>Metazoa</taxon>
        <taxon>Ecdysozoa</taxon>
        <taxon>Arthropoda</taxon>
        <taxon>Chelicerata</taxon>
        <taxon>Arachnida</taxon>
        <taxon>Araneae</taxon>
        <taxon>Araneomorphae</taxon>
        <taxon>Entelegynae</taxon>
        <taxon>Araneoidea</taxon>
        <taxon>Araneidae</taxon>
        <taxon>Caerostris</taxon>
    </lineage>
</organism>
<dbReference type="SUPFAM" id="SSF49599">
    <property type="entry name" value="TRAF domain-like"/>
    <property type="match status" value="1"/>
</dbReference>
<dbReference type="Gene3D" id="2.60.210.10">
    <property type="entry name" value="Apoptosis, Tumor Necrosis Factor Receptor Associated Protein 2, Chain A"/>
    <property type="match status" value="1"/>
</dbReference>
<evidence type="ECO:0000313" key="1">
    <source>
        <dbReference type="EMBL" id="GIY04283.1"/>
    </source>
</evidence>
<reference evidence="1 2" key="1">
    <citation type="submission" date="2021-06" db="EMBL/GenBank/DDBJ databases">
        <title>Caerostris extrusa draft genome.</title>
        <authorList>
            <person name="Kono N."/>
            <person name="Arakawa K."/>
        </authorList>
    </citation>
    <scope>NUCLEOTIDE SEQUENCE [LARGE SCALE GENOMIC DNA]</scope>
</reference>
<sequence length="89" mass="10542">MGVQTKWTLRLFPRNKGFVNVSLSRVDTDGPEFVQLRYSFELLSKNEVIKKVPALCAQFRKNSCCTHREFIKCDELFFTKDRNTFLQIY</sequence>
<evidence type="ECO:0000313" key="2">
    <source>
        <dbReference type="Proteomes" id="UP001054945"/>
    </source>
</evidence>
<evidence type="ECO:0008006" key="3">
    <source>
        <dbReference type="Google" id="ProtNLM"/>
    </source>
</evidence>
<dbReference type="EMBL" id="BPLR01005692">
    <property type="protein sequence ID" value="GIY04283.1"/>
    <property type="molecule type" value="Genomic_DNA"/>
</dbReference>
<dbReference type="InterPro" id="IPR008974">
    <property type="entry name" value="TRAF-like"/>
</dbReference>
<comment type="caution">
    <text evidence="1">The sequence shown here is derived from an EMBL/GenBank/DDBJ whole genome shotgun (WGS) entry which is preliminary data.</text>
</comment>
<keyword evidence="2" id="KW-1185">Reference proteome</keyword>
<name>A0AAV4Q2Y0_CAEEX</name>
<proteinExistence type="predicted"/>
<accession>A0AAV4Q2Y0</accession>
<dbReference type="AlphaFoldDB" id="A0AAV4Q2Y0"/>